<evidence type="ECO:0000313" key="2">
    <source>
        <dbReference type="Proteomes" id="UP000594261"/>
    </source>
</evidence>
<dbReference type="Proteomes" id="UP000594261">
    <property type="component" value="Chromosome 5"/>
</dbReference>
<reference evidence="1" key="2">
    <citation type="submission" date="2021-01" db="UniProtKB">
        <authorList>
            <consortium name="EnsemblPlants"/>
        </authorList>
    </citation>
    <scope>IDENTIFICATION</scope>
</reference>
<proteinExistence type="predicted"/>
<sequence>MADPVNPQEYGLIESSESDVSAELFADEVESDYHSRSSLSVISNTSLMLHGELEVRPMGSGSYSVCTKKWRPNLVLEILQLNFVSLWVYLHGLTLEYQYPELAERMGHLMEKCEQVDWEDRMPRNICFMRFGVRINP</sequence>
<dbReference type="InParanoid" id="A0A7N2R4M3"/>
<dbReference type="Gramene" id="QL05p029009:mrna">
    <property type="protein sequence ID" value="QL05p029009:mrna"/>
    <property type="gene ID" value="QL05p029009"/>
</dbReference>
<dbReference type="AlphaFoldDB" id="A0A7N2R4M3"/>
<name>A0A7N2R4M3_QUELO</name>
<accession>A0A7N2R4M3</accession>
<protein>
    <submittedName>
        <fullName evidence="1">Uncharacterized protein</fullName>
    </submittedName>
</protein>
<dbReference type="EMBL" id="LRBV02000005">
    <property type="status" value="NOT_ANNOTATED_CDS"/>
    <property type="molecule type" value="Genomic_DNA"/>
</dbReference>
<reference evidence="1 2" key="1">
    <citation type="journal article" date="2016" name="G3 (Bethesda)">
        <title>First Draft Assembly and Annotation of the Genome of a California Endemic Oak Quercus lobata Nee (Fagaceae).</title>
        <authorList>
            <person name="Sork V.L."/>
            <person name="Fitz-Gibbon S.T."/>
            <person name="Puiu D."/>
            <person name="Crepeau M."/>
            <person name="Gugger P.F."/>
            <person name="Sherman R."/>
            <person name="Stevens K."/>
            <person name="Langley C.H."/>
            <person name="Pellegrini M."/>
            <person name="Salzberg S.L."/>
        </authorList>
    </citation>
    <scope>NUCLEOTIDE SEQUENCE [LARGE SCALE GENOMIC DNA]</scope>
    <source>
        <strain evidence="1 2">cv. SW786</strain>
    </source>
</reference>
<evidence type="ECO:0000313" key="1">
    <source>
        <dbReference type="EnsemblPlants" id="QL05p029009:mrna"/>
    </source>
</evidence>
<dbReference type="EnsemblPlants" id="QL05p029009:mrna">
    <property type="protein sequence ID" value="QL05p029009:mrna"/>
    <property type="gene ID" value="QL05p029009"/>
</dbReference>
<keyword evidence="2" id="KW-1185">Reference proteome</keyword>
<organism evidence="1 2">
    <name type="scientific">Quercus lobata</name>
    <name type="common">Valley oak</name>
    <dbReference type="NCBI Taxonomy" id="97700"/>
    <lineage>
        <taxon>Eukaryota</taxon>
        <taxon>Viridiplantae</taxon>
        <taxon>Streptophyta</taxon>
        <taxon>Embryophyta</taxon>
        <taxon>Tracheophyta</taxon>
        <taxon>Spermatophyta</taxon>
        <taxon>Magnoliopsida</taxon>
        <taxon>eudicotyledons</taxon>
        <taxon>Gunneridae</taxon>
        <taxon>Pentapetalae</taxon>
        <taxon>rosids</taxon>
        <taxon>fabids</taxon>
        <taxon>Fagales</taxon>
        <taxon>Fagaceae</taxon>
        <taxon>Quercus</taxon>
    </lineage>
</organism>